<protein>
    <submittedName>
        <fullName evidence="1">Uncharacterized protein</fullName>
    </submittedName>
</protein>
<sequence length="60" mass="6709">MSTVQKLTERGLVKPPKFLPNNIQYETIMGSVAYGVSNDLSNHSNVYIRSQEELLSLSLP</sequence>
<gene>
    <name evidence="1" type="ORF">CCAX7_000190</name>
</gene>
<name>A0A402CR41_9BACT</name>
<organism evidence="1 2">
    <name type="scientific">Capsulimonas corticalis</name>
    <dbReference type="NCBI Taxonomy" id="2219043"/>
    <lineage>
        <taxon>Bacteria</taxon>
        <taxon>Bacillati</taxon>
        <taxon>Armatimonadota</taxon>
        <taxon>Armatimonadia</taxon>
        <taxon>Capsulimonadales</taxon>
        <taxon>Capsulimonadaceae</taxon>
        <taxon>Capsulimonas</taxon>
    </lineage>
</organism>
<reference evidence="1 2" key="1">
    <citation type="journal article" date="2019" name="Int. J. Syst. Evol. Microbiol.">
        <title>Capsulimonas corticalis gen. nov., sp. nov., an aerobic capsulated bacterium, of a novel bacterial order, Capsulimonadales ord. nov., of the class Armatimonadia of the phylum Armatimonadetes.</title>
        <authorList>
            <person name="Li J."/>
            <person name="Kudo C."/>
            <person name="Tonouchi A."/>
        </authorList>
    </citation>
    <scope>NUCLEOTIDE SEQUENCE [LARGE SCALE GENOMIC DNA]</scope>
    <source>
        <strain evidence="1 2">AX-7</strain>
    </source>
</reference>
<dbReference type="OrthoDB" id="9785840at2"/>
<accession>A0A402CR41</accession>
<proteinExistence type="predicted"/>
<dbReference type="AlphaFoldDB" id="A0A402CR41"/>
<evidence type="ECO:0000313" key="1">
    <source>
        <dbReference type="EMBL" id="BDI27968.1"/>
    </source>
</evidence>
<dbReference type="EMBL" id="AP025739">
    <property type="protein sequence ID" value="BDI27968.1"/>
    <property type="molecule type" value="Genomic_DNA"/>
</dbReference>
<dbReference type="RefSeq" id="WP_119319930.1">
    <property type="nucleotide sequence ID" value="NZ_AP025739.1"/>
</dbReference>
<keyword evidence="2" id="KW-1185">Reference proteome</keyword>
<dbReference type="Proteomes" id="UP000287394">
    <property type="component" value="Chromosome"/>
</dbReference>
<dbReference type="KEGG" id="ccot:CCAX7_000190"/>
<evidence type="ECO:0000313" key="2">
    <source>
        <dbReference type="Proteomes" id="UP000287394"/>
    </source>
</evidence>